<sequence>MPPKLGPFLRRTLEEIRRLKSLSKKQLLRDGEKLNTLSKKQLLKDDEHSRRNSDNENDRMSVSSENAGSATVAPAPIETDEILVRAEAKKVVENEGIQEEVVEAVMAAIKKMALEETNAEEEDKDEDEEYGRLRRLDGEFLYPASPSFRVYCVDTLENEDQEKEDDTKTEDLQRDEIVDPSNSSEGSVAKKTQKRGMKFRSVLPRGMKSCY</sequence>
<feature type="compositionally biased region" description="Basic and acidic residues" evidence="1">
    <location>
        <begin position="165"/>
        <end position="177"/>
    </location>
</feature>
<accession>A0AAV5JXH0</accession>
<organism evidence="2 3">
    <name type="scientific">Rubroshorea leprosula</name>
    <dbReference type="NCBI Taxonomy" id="152421"/>
    <lineage>
        <taxon>Eukaryota</taxon>
        <taxon>Viridiplantae</taxon>
        <taxon>Streptophyta</taxon>
        <taxon>Embryophyta</taxon>
        <taxon>Tracheophyta</taxon>
        <taxon>Spermatophyta</taxon>
        <taxon>Magnoliopsida</taxon>
        <taxon>eudicotyledons</taxon>
        <taxon>Gunneridae</taxon>
        <taxon>Pentapetalae</taxon>
        <taxon>rosids</taxon>
        <taxon>malvids</taxon>
        <taxon>Malvales</taxon>
        <taxon>Dipterocarpaceae</taxon>
        <taxon>Rubroshorea</taxon>
    </lineage>
</organism>
<name>A0AAV5JXH0_9ROSI</name>
<feature type="region of interest" description="Disordered" evidence="1">
    <location>
        <begin position="155"/>
        <end position="211"/>
    </location>
</feature>
<evidence type="ECO:0000313" key="2">
    <source>
        <dbReference type="EMBL" id="GKV17391.1"/>
    </source>
</evidence>
<gene>
    <name evidence="2" type="ORF">SLEP1_g27906</name>
</gene>
<keyword evidence="3" id="KW-1185">Reference proteome</keyword>
<comment type="caution">
    <text evidence="2">The sequence shown here is derived from an EMBL/GenBank/DDBJ whole genome shotgun (WGS) entry which is preliminary data.</text>
</comment>
<dbReference type="Proteomes" id="UP001054252">
    <property type="component" value="Unassembled WGS sequence"/>
</dbReference>
<feature type="region of interest" description="Disordered" evidence="1">
    <location>
        <begin position="36"/>
        <end position="75"/>
    </location>
</feature>
<evidence type="ECO:0000256" key="1">
    <source>
        <dbReference type="SAM" id="MobiDB-lite"/>
    </source>
</evidence>
<dbReference type="EMBL" id="BPVZ01000048">
    <property type="protein sequence ID" value="GKV17391.1"/>
    <property type="molecule type" value="Genomic_DNA"/>
</dbReference>
<feature type="compositionally biased region" description="Basic and acidic residues" evidence="1">
    <location>
        <begin position="42"/>
        <end position="59"/>
    </location>
</feature>
<feature type="compositionally biased region" description="Polar residues" evidence="1">
    <location>
        <begin position="60"/>
        <end position="69"/>
    </location>
</feature>
<reference evidence="2 3" key="1">
    <citation type="journal article" date="2021" name="Commun. Biol.">
        <title>The genome of Shorea leprosula (Dipterocarpaceae) highlights the ecological relevance of drought in aseasonal tropical rainforests.</title>
        <authorList>
            <person name="Ng K.K.S."/>
            <person name="Kobayashi M.J."/>
            <person name="Fawcett J.A."/>
            <person name="Hatakeyama M."/>
            <person name="Paape T."/>
            <person name="Ng C.H."/>
            <person name="Ang C.C."/>
            <person name="Tnah L.H."/>
            <person name="Lee C.T."/>
            <person name="Nishiyama T."/>
            <person name="Sese J."/>
            <person name="O'Brien M.J."/>
            <person name="Copetti D."/>
            <person name="Mohd Noor M.I."/>
            <person name="Ong R.C."/>
            <person name="Putra M."/>
            <person name="Sireger I.Z."/>
            <person name="Indrioko S."/>
            <person name="Kosugi Y."/>
            <person name="Izuno A."/>
            <person name="Isagi Y."/>
            <person name="Lee S.L."/>
            <person name="Shimizu K.K."/>
        </authorList>
    </citation>
    <scope>NUCLEOTIDE SEQUENCE [LARGE SCALE GENOMIC DNA]</scope>
    <source>
        <strain evidence="2">214</strain>
    </source>
</reference>
<evidence type="ECO:0000313" key="3">
    <source>
        <dbReference type="Proteomes" id="UP001054252"/>
    </source>
</evidence>
<dbReference type="AlphaFoldDB" id="A0AAV5JXH0"/>
<proteinExistence type="predicted"/>
<protein>
    <submittedName>
        <fullName evidence="2">Uncharacterized protein</fullName>
    </submittedName>
</protein>